<dbReference type="OrthoDB" id="9810361at2"/>
<dbReference type="GO" id="GO:0032259">
    <property type="term" value="P:methylation"/>
    <property type="evidence" value="ECO:0007669"/>
    <property type="project" value="UniProtKB-KW"/>
</dbReference>
<dbReference type="PATRIC" id="fig|1543721.4.peg.2534"/>
<gene>
    <name evidence="1" type="ORF">AAY24_12250</name>
</gene>
<evidence type="ECO:0000313" key="1">
    <source>
        <dbReference type="EMBL" id="AKH20993.1"/>
    </source>
</evidence>
<dbReference type="GO" id="GO:0008168">
    <property type="term" value="F:methyltransferase activity"/>
    <property type="evidence" value="ECO:0007669"/>
    <property type="project" value="UniProtKB-KW"/>
</dbReference>
<protein>
    <submittedName>
        <fullName evidence="1">50S rRNA methyltransferase</fullName>
    </submittedName>
</protein>
<keyword evidence="2" id="KW-1185">Reference proteome</keyword>
<dbReference type="InterPro" id="IPR005358">
    <property type="entry name" value="Puta_zinc/iron-chelating_dom"/>
</dbReference>
<accession>A0A0F7K233</accession>
<dbReference type="RefSeq" id="WP_046859922.1">
    <property type="nucleotide sequence ID" value="NZ_CP011412.1"/>
</dbReference>
<proteinExistence type="predicted"/>
<sequence length="297" mass="34713">MSDKIEVPFQSNLVPTILDLGSKIQFRCHKGISCFNACCRSADITLTPYDIIRLKDHLGKTSTDFLKDHTVPFQMDQDGLPGVKLRTDNDGACLFMTDEGCSVYKDRPTACRYYPLGHMARLNAGEKKEEIDYVLIKEDHCKGHEENRELTIQEYLSEQETAQYDEMNREWEQLMLMKRSGGPSVGKPPEATLQMYFMCSFDMDRFRRFVLSDNFKATYDLEDSLYEVLAKEDTSLMQFGYRLMKQVFFGLRTIPEKEGVWDKRVEQRQEVWEARRQAEIQRQQQMEDQRYSSDSDG</sequence>
<dbReference type="Pfam" id="PF03692">
    <property type="entry name" value="CxxCxxCC"/>
    <property type="match status" value="1"/>
</dbReference>
<dbReference type="PANTHER" id="PTHR35866">
    <property type="entry name" value="PUTATIVE-RELATED"/>
    <property type="match status" value="1"/>
</dbReference>
<keyword evidence="1" id="KW-0489">Methyltransferase</keyword>
<dbReference type="AlphaFoldDB" id="A0A0F7K233"/>
<dbReference type="KEGG" id="seds:AAY24_12250"/>
<dbReference type="PANTHER" id="PTHR35866:SF1">
    <property type="entry name" value="YKGJ FAMILY CYSTEINE CLUSTER PROTEIN"/>
    <property type="match status" value="1"/>
</dbReference>
<keyword evidence="1" id="KW-0808">Transferase</keyword>
<dbReference type="EMBL" id="CP011412">
    <property type="protein sequence ID" value="AKH20993.1"/>
    <property type="molecule type" value="Genomic_DNA"/>
</dbReference>
<evidence type="ECO:0000313" key="2">
    <source>
        <dbReference type="Proteomes" id="UP000034410"/>
    </source>
</evidence>
<dbReference type="Proteomes" id="UP000034410">
    <property type="component" value="Chromosome"/>
</dbReference>
<name>A0A0F7K233_9GAMM</name>
<reference evidence="1 2" key="1">
    <citation type="journal article" date="2015" name="Genome Announc.">
        <title>Complete Genome Sequence of Sedimenticola thiotaurini Strain SIP-G1, a Polyphosphate- and Polyhydroxyalkanoate-Accumulating Sulfur-Oxidizing Gammaproteobacterium Isolated from Salt Marsh Sediments.</title>
        <authorList>
            <person name="Flood B.E."/>
            <person name="Jones D.S."/>
            <person name="Bailey J.V."/>
        </authorList>
    </citation>
    <scope>NUCLEOTIDE SEQUENCE [LARGE SCALE GENOMIC DNA]</scope>
    <source>
        <strain evidence="1 2">SIP-G1</strain>
    </source>
</reference>
<organism evidence="1 2">
    <name type="scientific">Sedimenticola thiotaurini</name>
    <dbReference type="NCBI Taxonomy" id="1543721"/>
    <lineage>
        <taxon>Bacteria</taxon>
        <taxon>Pseudomonadati</taxon>
        <taxon>Pseudomonadota</taxon>
        <taxon>Gammaproteobacteria</taxon>
        <taxon>Chromatiales</taxon>
        <taxon>Sedimenticolaceae</taxon>
        <taxon>Sedimenticola</taxon>
    </lineage>
</organism>